<sequence>MFANLFGSVSLRKLAVSPKRKTTVAPATSLPDRIPKSKSSLNLSGRAARLDVPSVVIYFGSQTGRAEALANRLFASAKCYGYLPSIKDLYKFDPDDFLTEPMVIFILSTYTDGGATDNAAHFNFWINAQVEPGSGKLHRLLSGQRFAVFASGDSSYADSYNAFGIAIDGKLADLGGSRLVPPGLGDVHHNLDDDYSKWEATLWAAMGTNHAPLEAIRSVRTSKRHLLPASQLFRFAVLEVLPPRSVDFALRLQKQDKPRNHTASSGYLFDPPTLLLDSIEYIASPPKPAILHVDLSVLPNCRWTARDGDTLVLYPENAFETADAIATLLKFNLLQWVQVIPVAGTPFEHSFPSPCTVLELLTKYYECTLVTQATLRKLIDYATIPAERARLEVLATDAAAFFENVAEPQLSLWGVLVQFPSLEMSLEVFLHIMPLLQPRYLTLATCQEASVSVCVAVPPSETFTNINSHTGSLGAYFSTLSAKKERAVQLAQAAKHTLMATVDTSGYTLRAQLLPAKFLAGDPSNPIVLISSTSGFGVVRALLRERMRPPAASSKHLLIFSCKNKSQLPFDMELDSWRQVIELTLVVACAADTERETYLSDAIRANMSLILETLDGQHGRIFVSGKMRVIDEVKQALLDGKRRHVGSRLDDESVAEAWLLELMKEDRYVESTQR</sequence>
<evidence type="ECO:0000313" key="11">
    <source>
        <dbReference type="Proteomes" id="UP000243579"/>
    </source>
</evidence>
<dbReference type="InterPro" id="IPR023173">
    <property type="entry name" value="NADPH_Cyt_P450_Rdtase_alpha"/>
</dbReference>
<dbReference type="GO" id="GO:0005829">
    <property type="term" value="C:cytosol"/>
    <property type="evidence" value="ECO:0007669"/>
    <property type="project" value="TreeGrafter"/>
</dbReference>
<dbReference type="SUPFAM" id="SSF63380">
    <property type="entry name" value="Riboflavin synthase domain-like"/>
    <property type="match status" value="1"/>
</dbReference>
<evidence type="ECO:0000256" key="4">
    <source>
        <dbReference type="ARBA" id="ARBA00022643"/>
    </source>
</evidence>
<keyword evidence="5" id="KW-0274">FAD</keyword>
<evidence type="ECO:0000256" key="6">
    <source>
        <dbReference type="ARBA" id="ARBA00022857"/>
    </source>
</evidence>
<dbReference type="InterPro" id="IPR001094">
    <property type="entry name" value="Flavdoxin-like"/>
</dbReference>
<evidence type="ECO:0000256" key="8">
    <source>
        <dbReference type="ARBA" id="ARBA00023797"/>
    </source>
</evidence>
<dbReference type="Gene3D" id="3.40.50.360">
    <property type="match status" value="1"/>
</dbReference>
<organism evidence="10 11">
    <name type="scientific">Achlya hypogyna</name>
    <name type="common">Oomycete</name>
    <name type="synonym">Protoachlya hypogyna</name>
    <dbReference type="NCBI Taxonomy" id="1202772"/>
    <lineage>
        <taxon>Eukaryota</taxon>
        <taxon>Sar</taxon>
        <taxon>Stramenopiles</taxon>
        <taxon>Oomycota</taxon>
        <taxon>Saprolegniomycetes</taxon>
        <taxon>Saprolegniales</taxon>
        <taxon>Achlyaceae</taxon>
        <taxon>Achlya</taxon>
    </lineage>
</organism>
<evidence type="ECO:0000256" key="2">
    <source>
        <dbReference type="ARBA" id="ARBA00001974"/>
    </source>
</evidence>
<dbReference type="InterPro" id="IPR017938">
    <property type="entry name" value="Riboflavin_synthase-like_b-brl"/>
</dbReference>
<proteinExistence type="predicted"/>
<dbReference type="SUPFAM" id="SSF52218">
    <property type="entry name" value="Flavoproteins"/>
    <property type="match status" value="1"/>
</dbReference>
<keyword evidence="7" id="KW-0560">Oxidoreductase</keyword>
<evidence type="ECO:0000256" key="3">
    <source>
        <dbReference type="ARBA" id="ARBA00022630"/>
    </source>
</evidence>
<name>A0A1V9ZE56_ACHHY</name>
<evidence type="ECO:0000313" key="10">
    <source>
        <dbReference type="EMBL" id="OQR96110.1"/>
    </source>
</evidence>
<dbReference type="EC" id="1.6.2.4" evidence="8"/>
<dbReference type="OrthoDB" id="1856718at2759"/>
<dbReference type="Pfam" id="PF00667">
    <property type="entry name" value="FAD_binding_1"/>
    <property type="match status" value="1"/>
</dbReference>
<evidence type="ECO:0000256" key="7">
    <source>
        <dbReference type="ARBA" id="ARBA00023002"/>
    </source>
</evidence>
<dbReference type="PRINTS" id="PR00369">
    <property type="entry name" value="FLAVODOXIN"/>
</dbReference>
<dbReference type="Pfam" id="PF00258">
    <property type="entry name" value="Flavodoxin_1"/>
    <property type="match status" value="1"/>
</dbReference>
<dbReference type="STRING" id="1202772.A0A1V9ZE56"/>
<comment type="caution">
    <text evidence="10">The sequence shown here is derived from an EMBL/GenBank/DDBJ whole genome shotgun (WGS) entry which is preliminary data.</text>
</comment>
<dbReference type="GO" id="GO:0050660">
    <property type="term" value="F:flavin adenine dinucleotide binding"/>
    <property type="evidence" value="ECO:0007669"/>
    <property type="project" value="TreeGrafter"/>
</dbReference>
<dbReference type="Gene3D" id="2.40.30.10">
    <property type="entry name" value="Translation factors"/>
    <property type="match status" value="1"/>
</dbReference>
<dbReference type="Gene3D" id="3.40.50.80">
    <property type="entry name" value="Nucleotide-binding domain of ferredoxin-NADP reductase (FNR) module"/>
    <property type="match status" value="1"/>
</dbReference>
<dbReference type="EMBL" id="JNBR01000154">
    <property type="protein sequence ID" value="OQR96110.1"/>
    <property type="molecule type" value="Genomic_DNA"/>
</dbReference>
<dbReference type="PANTHER" id="PTHR19384:SF17">
    <property type="entry name" value="NADPH--CYTOCHROME P450 REDUCTASE"/>
    <property type="match status" value="1"/>
</dbReference>
<keyword evidence="6" id="KW-0521">NADP</keyword>
<dbReference type="PROSITE" id="PS50902">
    <property type="entry name" value="FLAVODOXIN_LIKE"/>
    <property type="match status" value="1"/>
</dbReference>
<comment type="cofactor">
    <cofactor evidence="1">
        <name>FMN</name>
        <dbReference type="ChEBI" id="CHEBI:58210"/>
    </cofactor>
</comment>
<comment type="cofactor">
    <cofactor evidence="2">
        <name>FAD</name>
        <dbReference type="ChEBI" id="CHEBI:57692"/>
    </cofactor>
</comment>
<evidence type="ECO:0000259" key="9">
    <source>
        <dbReference type="PROSITE" id="PS50902"/>
    </source>
</evidence>
<dbReference type="Proteomes" id="UP000243579">
    <property type="component" value="Unassembled WGS sequence"/>
</dbReference>
<dbReference type="SUPFAM" id="SSF52343">
    <property type="entry name" value="Ferredoxin reductase-like, C-terminal NADP-linked domain"/>
    <property type="match status" value="1"/>
</dbReference>
<evidence type="ECO:0000256" key="1">
    <source>
        <dbReference type="ARBA" id="ARBA00001917"/>
    </source>
</evidence>
<feature type="domain" description="Flavodoxin-like" evidence="9">
    <location>
        <begin position="55"/>
        <end position="203"/>
    </location>
</feature>
<keyword evidence="3" id="KW-0285">Flavoprotein</keyword>
<dbReference type="InterPro" id="IPR039261">
    <property type="entry name" value="FNR_nucleotide-bd"/>
</dbReference>
<accession>A0A1V9ZE56</accession>
<dbReference type="AlphaFoldDB" id="A0A1V9ZE56"/>
<dbReference type="Gene3D" id="1.20.990.10">
    <property type="entry name" value="NADPH-cytochrome p450 Reductase, Chain A, domain 3"/>
    <property type="match status" value="1"/>
</dbReference>
<dbReference type="InterPro" id="IPR008254">
    <property type="entry name" value="Flavodoxin/NO_synth"/>
</dbReference>
<dbReference type="GO" id="GO:0010181">
    <property type="term" value="F:FMN binding"/>
    <property type="evidence" value="ECO:0007669"/>
    <property type="project" value="InterPro"/>
</dbReference>
<dbReference type="InterPro" id="IPR003097">
    <property type="entry name" value="CysJ-like_FAD-binding"/>
</dbReference>
<protein>
    <recommendedName>
        <fullName evidence="8">NADPH--hemoprotein reductase</fullName>
        <ecNumber evidence="8">1.6.2.4</ecNumber>
    </recommendedName>
</protein>
<dbReference type="GO" id="GO:0003958">
    <property type="term" value="F:NADPH-hemoprotein reductase activity"/>
    <property type="evidence" value="ECO:0007669"/>
    <property type="project" value="UniProtKB-EC"/>
</dbReference>
<keyword evidence="11" id="KW-1185">Reference proteome</keyword>
<dbReference type="InterPro" id="IPR029039">
    <property type="entry name" value="Flavoprotein-like_sf"/>
</dbReference>
<dbReference type="PANTHER" id="PTHR19384">
    <property type="entry name" value="NITRIC OXIDE SYNTHASE-RELATED"/>
    <property type="match status" value="1"/>
</dbReference>
<evidence type="ECO:0000256" key="5">
    <source>
        <dbReference type="ARBA" id="ARBA00022827"/>
    </source>
</evidence>
<gene>
    <name evidence="10" type="ORF">ACHHYP_16999</name>
</gene>
<keyword evidence="4" id="KW-0288">FMN</keyword>
<reference evidence="10 11" key="1">
    <citation type="journal article" date="2014" name="Genome Biol. Evol.">
        <title>The secreted proteins of Achlya hypogyna and Thraustotheca clavata identify the ancestral oomycete secretome and reveal gene acquisitions by horizontal gene transfer.</title>
        <authorList>
            <person name="Misner I."/>
            <person name="Blouin N."/>
            <person name="Leonard G."/>
            <person name="Richards T.A."/>
            <person name="Lane C.E."/>
        </authorList>
    </citation>
    <scope>NUCLEOTIDE SEQUENCE [LARGE SCALE GENOMIC DNA]</scope>
    <source>
        <strain evidence="10 11">ATCC 48635</strain>
    </source>
</reference>